<evidence type="ECO:0000256" key="1">
    <source>
        <dbReference type="SAM" id="MobiDB-lite"/>
    </source>
</evidence>
<dbReference type="OrthoDB" id="3013323at2759"/>
<name>V2W7H9_MONRO</name>
<organism evidence="2 3">
    <name type="scientific">Moniliophthora roreri (strain MCA 2997)</name>
    <name type="common">Cocoa frosty pod rot fungus</name>
    <name type="synonym">Crinipellis roreri</name>
    <dbReference type="NCBI Taxonomy" id="1381753"/>
    <lineage>
        <taxon>Eukaryota</taxon>
        <taxon>Fungi</taxon>
        <taxon>Dikarya</taxon>
        <taxon>Basidiomycota</taxon>
        <taxon>Agaricomycotina</taxon>
        <taxon>Agaricomycetes</taxon>
        <taxon>Agaricomycetidae</taxon>
        <taxon>Agaricales</taxon>
        <taxon>Marasmiineae</taxon>
        <taxon>Marasmiaceae</taxon>
        <taxon>Moniliophthora</taxon>
    </lineage>
</organism>
<comment type="caution">
    <text evidence="2">The sequence shown here is derived from an EMBL/GenBank/DDBJ whole genome shotgun (WGS) entry which is preliminary data.</text>
</comment>
<keyword evidence="3" id="KW-1185">Reference proteome</keyword>
<accession>V2W7H9</accession>
<proteinExistence type="predicted"/>
<reference evidence="2 3" key="1">
    <citation type="journal article" date="2014" name="BMC Genomics">
        <title>Genome and secretome analysis of the hemibiotrophic fungal pathogen, Moniliophthora roreri, which causes frosty pod rot disease of cacao: mechanisms of the biotrophic and necrotrophic phases.</title>
        <authorList>
            <person name="Meinhardt L.W."/>
            <person name="Costa G.G.L."/>
            <person name="Thomazella D.P.T."/>
            <person name="Teixeira P.J.P.L."/>
            <person name="Carazzolle M.F."/>
            <person name="Schuster S.C."/>
            <person name="Carlson J.E."/>
            <person name="Guiltinan M.J."/>
            <person name="Mieczkowski P."/>
            <person name="Farmer A."/>
            <person name="Ramaraj T."/>
            <person name="Crozier J."/>
            <person name="Davis R.E."/>
            <person name="Shao J."/>
            <person name="Melnick R.L."/>
            <person name="Pereira G.A.G."/>
            <person name="Bailey B.A."/>
        </authorList>
    </citation>
    <scope>NUCLEOTIDE SEQUENCE [LARGE SCALE GENOMIC DNA]</scope>
    <source>
        <strain evidence="2 3">MCA 2997</strain>
    </source>
</reference>
<dbReference type="EMBL" id="AWSO01001805">
    <property type="protein sequence ID" value="ESK82763.1"/>
    <property type="molecule type" value="Genomic_DNA"/>
</dbReference>
<dbReference type="Proteomes" id="UP000017559">
    <property type="component" value="Unassembled WGS sequence"/>
</dbReference>
<evidence type="ECO:0000313" key="3">
    <source>
        <dbReference type="Proteomes" id="UP000017559"/>
    </source>
</evidence>
<feature type="region of interest" description="Disordered" evidence="1">
    <location>
        <begin position="153"/>
        <end position="186"/>
    </location>
</feature>
<dbReference type="AlphaFoldDB" id="V2W7H9"/>
<protein>
    <submittedName>
        <fullName evidence="2">Uncharacterized protein</fullName>
    </submittedName>
</protein>
<sequence>MQLHVLTFELSEYMGQTVWCWEAGINKFVPLSRSLDGREWEYSDAMRVVAELSPQLPHLKEALVAFFEGAAVGWEKFSAEYDEGGDIDKATDEQHTISWMPATNDCNEGTLGAHNAEAMVHRNGTEAFMETMFQVKDYAFVCKWAQEVEASGEEKQMHAELNRSRRNAAETRCQKEAEDKRKEEEKLTKLSQVKFTRSQE</sequence>
<evidence type="ECO:0000313" key="2">
    <source>
        <dbReference type="EMBL" id="ESK82763.1"/>
    </source>
</evidence>
<gene>
    <name evidence="2" type="ORF">Moror_5649</name>
</gene>
<dbReference type="HOGENOM" id="CLU_075615_1_0_1"/>
<dbReference type="STRING" id="1381753.V2W7H9"/>
<dbReference type="KEGG" id="mrr:Moror_5649"/>